<feature type="binding site" evidence="28">
    <location>
        <position position="172"/>
    </location>
    <ligand>
        <name>2-oxoglutarate</name>
        <dbReference type="ChEBI" id="CHEBI:16810"/>
    </ligand>
</feature>
<comment type="catalytic activity">
    <reaction evidence="13">
        <text>an N(1)-methyl-2'-deoxyadenosine in single-stranded DNA + 2-oxoglutarate + O2 = a 2'-deoxyadenosine in single-stranded DNA + formaldehyde + succinate + CO2 + H(+)</text>
        <dbReference type="Rhea" id="RHEA:70447"/>
        <dbReference type="Rhea" id="RHEA-COMP:17895"/>
        <dbReference type="Rhea" id="RHEA-COMP:17896"/>
        <dbReference type="ChEBI" id="CHEBI:15378"/>
        <dbReference type="ChEBI" id="CHEBI:15379"/>
        <dbReference type="ChEBI" id="CHEBI:16526"/>
        <dbReference type="ChEBI" id="CHEBI:16810"/>
        <dbReference type="ChEBI" id="CHEBI:16842"/>
        <dbReference type="ChEBI" id="CHEBI:30031"/>
        <dbReference type="ChEBI" id="CHEBI:90615"/>
        <dbReference type="ChEBI" id="CHEBI:139096"/>
    </reaction>
    <physiologicalReaction direction="left-to-right" evidence="13">
        <dbReference type="Rhea" id="RHEA:70448"/>
    </physiologicalReaction>
</comment>
<dbReference type="InterPro" id="IPR032852">
    <property type="entry name" value="ALKBH2"/>
</dbReference>
<feature type="binding site" evidence="28">
    <location>
        <position position="162"/>
    </location>
    <ligand>
        <name>2-oxoglutarate</name>
        <dbReference type="ChEBI" id="CHEBI:16810"/>
    </ligand>
</feature>
<evidence type="ECO:0000256" key="16">
    <source>
        <dbReference type="ARBA" id="ARBA00051376"/>
    </source>
</evidence>
<dbReference type="Gene3D" id="2.60.120.590">
    <property type="entry name" value="Alpha-ketoglutarate-dependent dioxygenase AlkB-like"/>
    <property type="match status" value="1"/>
</dbReference>
<comment type="catalytic activity">
    <reaction evidence="14">
        <text>an N(3)-methyl-2'-deoxycytidine in single-stranded DNA + 2-oxoglutarate + O2 = a 2'-deoxycytidine in single-stranded DNA + formaldehyde + succinate + CO2 + H(+)</text>
        <dbReference type="Rhea" id="RHEA:70435"/>
        <dbReference type="Rhea" id="RHEA-COMP:12846"/>
        <dbReference type="Rhea" id="RHEA-COMP:17894"/>
        <dbReference type="ChEBI" id="CHEBI:15378"/>
        <dbReference type="ChEBI" id="CHEBI:15379"/>
        <dbReference type="ChEBI" id="CHEBI:16526"/>
        <dbReference type="ChEBI" id="CHEBI:16810"/>
        <dbReference type="ChEBI" id="CHEBI:16842"/>
        <dbReference type="ChEBI" id="CHEBI:30031"/>
        <dbReference type="ChEBI" id="CHEBI:85452"/>
        <dbReference type="ChEBI" id="CHEBI:139075"/>
    </reaction>
    <physiologicalReaction direction="left-to-right" evidence="14">
        <dbReference type="Rhea" id="RHEA:70436"/>
    </physiologicalReaction>
</comment>
<reference evidence="31" key="1">
    <citation type="submission" date="2020-10" db="EMBL/GenBank/DDBJ databases">
        <title>Chromosome-scale genome assembly of the Allis shad, Alosa alosa.</title>
        <authorList>
            <person name="Margot Z."/>
            <person name="Christophe K."/>
            <person name="Cabau C."/>
            <person name="Louis A."/>
            <person name="Berthelot C."/>
            <person name="Parey E."/>
            <person name="Roest Crollius H."/>
            <person name="Montfort J."/>
            <person name="Robinson-Rechavi M."/>
            <person name="Bucao C."/>
            <person name="Bouchez O."/>
            <person name="Gislard M."/>
            <person name="Lluch J."/>
            <person name="Milhes M."/>
            <person name="Lampietro C."/>
            <person name="Lopez Roques C."/>
            <person name="Donnadieu C."/>
            <person name="Braasch I."/>
            <person name="Desvignes T."/>
            <person name="Postlethwait J."/>
            <person name="Bobe J."/>
            <person name="Guiguen Y."/>
        </authorList>
    </citation>
    <scope>NUCLEOTIDE SEQUENCE</scope>
    <source>
        <strain evidence="31">M-15738</strain>
        <tissue evidence="31">Blood</tissue>
    </source>
</reference>
<evidence type="ECO:0000256" key="6">
    <source>
        <dbReference type="ARBA" id="ARBA00022763"/>
    </source>
</evidence>
<feature type="binding site" evidence="28">
    <location>
        <begin position="103"/>
        <end position="105"/>
    </location>
    <ligand>
        <name>substrate</name>
    </ligand>
</feature>
<comment type="catalytic activity">
    <reaction evidence="15">
        <text>a 1,N(6)-etheno-2'-deoxyadenosine in single-stranded DNA + 2-oxoglutarate + O2 + H2O = a 2'-deoxyadenosine in single-stranded DNA + glyoxal + succinate + CO2</text>
        <dbReference type="Rhea" id="RHEA:70459"/>
        <dbReference type="Rhea" id="RHEA-COMP:17896"/>
        <dbReference type="Rhea" id="RHEA-COMP:17904"/>
        <dbReference type="ChEBI" id="CHEBI:15377"/>
        <dbReference type="ChEBI" id="CHEBI:15379"/>
        <dbReference type="ChEBI" id="CHEBI:16526"/>
        <dbReference type="ChEBI" id="CHEBI:16810"/>
        <dbReference type="ChEBI" id="CHEBI:30031"/>
        <dbReference type="ChEBI" id="CHEBI:34779"/>
        <dbReference type="ChEBI" id="CHEBI:90615"/>
        <dbReference type="ChEBI" id="CHEBI:189583"/>
    </reaction>
    <physiologicalReaction direction="left-to-right" evidence="15">
        <dbReference type="Rhea" id="RHEA:70460"/>
    </physiologicalReaction>
</comment>
<evidence type="ECO:0000256" key="5">
    <source>
        <dbReference type="ARBA" id="ARBA00022723"/>
    </source>
</evidence>
<feature type="domain" description="Fe2OG dioxygenase" evidence="30">
    <location>
        <begin position="153"/>
        <end position="258"/>
    </location>
</feature>
<dbReference type="Proteomes" id="UP000823561">
    <property type="component" value="Chromosome 5"/>
</dbReference>
<comment type="subcellular location">
    <subcellularLocation>
        <location evidence="2">Nucleus</location>
        <location evidence="2">Nucleolus</location>
    </subcellularLocation>
    <subcellularLocation>
        <location evidence="3">Nucleus</location>
        <location evidence="3">Nucleoplasm</location>
    </subcellularLocation>
</comment>
<name>A0AAV6H6J6_9TELE</name>
<evidence type="ECO:0000256" key="13">
    <source>
        <dbReference type="ARBA" id="ARBA00051010"/>
    </source>
</evidence>
<evidence type="ECO:0000256" key="18">
    <source>
        <dbReference type="ARBA" id="ARBA00051755"/>
    </source>
</evidence>
<comment type="catalytic activity">
    <reaction evidence="21">
        <text>an N(1)-methyl-2'-deoxyadenosine in double-stranded DNA + 2-oxoglutarate + O2 = a 2'-deoxyadenosine in double-stranded DNA + formaldehyde + succinate + CO2 + H(+)</text>
        <dbReference type="Rhea" id="RHEA:70443"/>
        <dbReference type="Rhea" id="RHEA-COMP:14236"/>
        <dbReference type="Rhea" id="RHEA-COMP:17897"/>
        <dbReference type="ChEBI" id="CHEBI:15378"/>
        <dbReference type="ChEBI" id="CHEBI:15379"/>
        <dbReference type="ChEBI" id="CHEBI:16526"/>
        <dbReference type="ChEBI" id="CHEBI:16810"/>
        <dbReference type="ChEBI" id="CHEBI:16842"/>
        <dbReference type="ChEBI" id="CHEBI:30031"/>
        <dbReference type="ChEBI" id="CHEBI:90615"/>
        <dbReference type="ChEBI" id="CHEBI:139096"/>
    </reaction>
    <physiologicalReaction direction="left-to-right" evidence="21">
        <dbReference type="Rhea" id="RHEA:70444"/>
    </physiologicalReaction>
</comment>
<keyword evidence="6" id="KW-0227">DNA damage</keyword>
<feature type="binding site" evidence="28">
    <location>
        <position position="237"/>
    </location>
    <ligand>
        <name>2-oxoglutarate</name>
        <dbReference type="ChEBI" id="CHEBI:16810"/>
    </ligand>
</feature>
<evidence type="ECO:0000256" key="19">
    <source>
        <dbReference type="ARBA" id="ARBA00052597"/>
    </source>
</evidence>
<dbReference type="SUPFAM" id="SSF51197">
    <property type="entry name" value="Clavaminate synthase-like"/>
    <property type="match status" value="1"/>
</dbReference>
<evidence type="ECO:0000256" key="22">
    <source>
        <dbReference type="ARBA" id="ARBA00053025"/>
    </source>
</evidence>
<evidence type="ECO:0000256" key="26">
    <source>
        <dbReference type="ARBA" id="ARBA00077989"/>
    </source>
</evidence>
<dbReference type="GO" id="GO:0005654">
    <property type="term" value="C:nucleoplasm"/>
    <property type="evidence" value="ECO:0007669"/>
    <property type="project" value="UniProtKB-SubCell"/>
</dbReference>
<feature type="compositionally biased region" description="Acidic residues" evidence="29">
    <location>
        <begin position="32"/>
        <end position="44"/>
    </location>
</feature>
<dbReference type="InterPro" id="IPR037151">
    <property type="entry name" value="AlkB-like_sf"/>
</dbReference>
<dbReference type="AlphaFoldDB" id="A0AAV6H6J6"/>
<dbReference type="GO" id="GO:0006307">
    <property type="term" value="P:DNA alkylation repair"/>
    <property type="evidence" value="ECO:0007669"/>
    <property type="project" value="TreeGrafter"/>
</dbReference>
<comment type="catalytic activity">
    <reaction evidence="22">
        <text>a methylated nucleobase within DNA + 2-oxoglutarate + O2 = a nucleobase within DNA + formaldehyde + succinate + CO2</text>
        <dbReference type="Rhea" id="RHEA:30299"/>
        <dbReference type="Rhea" id="RHEA-COMP:12192"/>
        <dbReference type="Rhea" id="RHEA-COMP:12193"/>
        <dbReference type="ChEBI" id="CHEBI:15379"/>
        <dbReference type="ChEBI" id="CHEBI:16526"/>
        <dbReference type="ChEBI" id="CHEBI:16810"/>
        <dbReference type="ChEBI" id="CHEBI:16842"/>
        <dbReference type="ChEBI" id="CHEBI:30031"/>
        <dbReference type="ChEBI" id="CHEBI:32875"/>
        <dbReference type="ChEBI" id="CHEBI:64428"/>
        <dbReference type="EC" id="1.14.11.33"/>
    </reaction>
    <physiologicalReaction direction="left-to-right" evidence="22">
        <dbReference type="Rhea" id="RHEA:30300"/>
    </physiologicalReaction>
</comment>
<dbReference type="PROSITE" id="PS51471">
    <property type="entry name" value="FE2OG_OXY"/>
    <property type="match status" value="1"/>
</dbReference>
<dbReference type="EC" id="1.14.11.33" evidence="24"/>
<comment type="catalytic activity">
    <reaction evidence="16">
        <text>an N(3)-methyl-2'-deoxycytidine in double-stranded DNA + 2-oxoglutarate + O2 = a 2'-deoxycytidine in double-stranded DNA + formaldehyde + succinate + CO2 + H(+)</text>
        <dbReference type="Rhea" id="RHEA:70439"/>
        <dbReference type="Rhea" id="RHEA-COMP:14237"/>
        <dbReference type="Rhea" id="RHEA-COMP:17070"/>
        <dbReference type="ChEBI" id="CHEBI:15378"/>
        <dbReference type="ChEBI" id="CHEBI:15379"/>
        <dbReference type="ChEBI" id="CHEBI:16526"/>
        <dbReference type="ChEBI" id="CHEBI:16810"/>
        <dbReference type="ChEBI" id="CHEBI:16842"/>
        <dbReference type="ChEBI" id="CHEBI:30031"/>
        <dbReference type="ChEBI" id="CHEBI:85452"/>
        <dbReference type="ChEBI" id="CHEBI:139075"/>
    </reaction>
    <physiologicalReaction direction="left-to-right" evidence="16">
        <dbReference type="Rhea" id="RHEA:70440"/>
    </physiologicalReaction>
</comment>
<gene>
    <name evidence="31" type="ORF">AALO_G00069150</name>
</gene>
<evidence type="ECO:0000256" key="11">
    <source>
        <dbReference type="ARBA" id="ARBA00023204"/>
    </source>
</evidence>
<feature type="binding site" evidence="28">
    <location>
        <begin position="123"/>
        <end position="125"/>
    </location>
    <ligand>
        <name>substrate</name>
    </ligand>
</feature>
<evidence type="ECO:0000256" key="28">
    <source>
        <dbReference type="PIRSR" id="PIRSR632852-1"/>
    </source>
</evidence>
<dbReference type="InterPro" id="IPR005123">
    <property type="entry name" value="Oxoglu/Fe-dep_dioxygenase_dom"/>
</dbReference>
<evidence type="ECO:0000256" key="20">
    <source>
        <dbReference type="ARBA" id="ARBA00052627"/>
    </source>
</evidence>
<evidence type="ECO:0000256" key="8">
    <source>
        <dbReference type="ARBA" id="ARBA00022964"/>
    </source>
</evidence>
<evidence type="ECO:0000256" key="23">
    <source>
        <dbReference type="ARBA" id="ARBA00062909"/>
    </source>
</evidence>
<evidence type="ECO:0000256" key="29">
    <source>
        <dbReference type="SAM" id="MobiDB-lite"/>
    </source>
</evidence>
<keyword evidence="12" id="KW-0539">Nucleus</keyword>
<keyword evidence="32" id="KW-1185">Reference proteome</keyword>
<comment type="catalytic activity">
    <reaction evidence="17">
        <text>a 3,N(4)-etheno-2'-deoxycytidine in double-stranded DNA + 2-oxoglutarate + O2 + H2O = a 2'-deoxycytidine in double-stranded DNA + glyoxal + succinate + CO2</text>
        <dbReference type="Rhea" id="RHEA:70467"/>
        <dbReference type="Rhea" id="RHEA-COMP:17070"/>
        <dbReference type="Rhea" id="RHEA-COMP:17905"/>
        <dbReference type="ChEBI" id="CHEBI:15377"/>
        <dbReference type="ChEBI" id="CHEBI:15379"/>
        <dbReference type="ChEBI" id="CHEBI:16526"/>
        <dbReference type="ChEBI" id="CHEBI:16810"/>
        <dbReference type="ChEBI" id="CHEBI:30031"/>
        <dbReference type="ChEBI" id="CHEBI:34779"/>
        <dbReference type="ChEBI" id="CHEBI:85452"/>
        <dbReference type="ChEBI" id="CHEBI:189585"/>
    </reaction>
    <physiologicalReaction direction="left-to-right" evidence="17">
        <dbReference type="Rhea" id="RHEA:70468"/>
    </physiologicalReaction>
</comment>
<comment type="caution">
    <text evidence="31">The sequence shown here is derived from an EMBL/GenBank/DDBJ whole genome shotgun (WGS) entry which is preliminary data.</text>
</comment>
<feature type="binding site" evidence="28">
    <location>
        <position position="175"/>
    </location>
    <ligand>
        <name>substrate</name>
    </ligand>
</feature>
<keyword evidence="10" id="KW-0408">Iron</keyword>
<evidence type="ECO:0000313" key="31">
    <source>
        <dbReference type="EMBL" id="KAG5281257.1"/>
    </source>
</evidence>
<evidence type="ECO:0000256" key="4">
    <source>
        <dbReference type="ARBA" id="ARBA00007879"/>
    </source>
</evidence>
<keyword evidence="8" id="KW-0223">Dioxygenase</keyword>
<comment type="catalytic activity">
    <reaction evidence="18">
        <text>a 1,N(2)-etheno-2'-deoxyguanosine in double-stranded DNA + 2-oxoglutarate + O2 + H2O = a 2'-deoxyguanosine in double-stranded DNA + glyoxal + succinate + CO2</text>
        <dbReference type="Rhea" id="RHEA:70487"/>
        <dbReference type="Rhea" id="RHEA-COMP:17910"/>
        <dbReference type="Rhea" id="RHEA-COMP:17912"/>
        <dbReference type="ChEBI" id="CHEBI:15377"/>
        <dbReference type="ChEBI" id="CHEBI:15379"/>
        <dbReference type="ChEBI" id="CHEBI:16526"/>
        <dbReference type="ChEBI" id="CHEBI:16810"/>
        <dbReference type="ChEBI" id="CHEBI:30031"/>
        <dbReference type="ChEBI" id="CHEBI:34779"/>
        <dbReference type="ChEBI" id="CHEBI:85445"/>
        <dbReference type="ChEBI" id="CHEBI:189586"/>
    </reaction>
    <physiologicalReaction direction="left-to-right" evidence="18">
        <dbReference type="Rhea" id="RHEA:70488"/>
    </physiologicalReaction>
</comment>
<dbReference type="GO" id="GO:0005730">
    <property type="term" value="C:nucleolus"/>
    <property type="evidence" value="ECO:0007669"/>
    <property type="project" value="UniProtKB-SubCell"/>
</dbReference>
<keyword evidence="5" id="KW-0479">Metal-binding</keyword>
<comment type="catalytic activity">
    <reaction evidence="19">
        <text>a 3,N(4)-etheno-2'-deoxycytidine in single-stranded DNA + 2-oxoglutarate + O2 + H2O = a 2'-deoxycytidine in single-stranded DNA + glyoxal + succinate + CO2</text>
        <dbReference type="Rhea" id="RHEA:70471"/>
        <dbReference type="Rhea" id="RHEA-COMP:12846"/>
        <dbReference type="Rhea" id="RHEA-COMP:17906"/>
        <dbReference type="ChEBI" id="CHEBI:15377"/>
        <dbReference type="ChEBI" id="CHEBI:15379"/>
        <dbReference type="ChEBI" id="CHEBI:16526"/>
        <dbReference type="ChEBI" id="CHEBI:16810"/>
        <dbReference type="ChEBI" id="CHEBI:30031"/>
        <dbReference type="ChEBI" id="CHEBI:34779"/>
        <dbReference type="ChEBI" id="CHEBI:85452"/>
        <dbReference type="ChEBI" id="CHEBI:189585"/>
    </reaction>
    <physiologicalReaction direction="left-to-right" evidence="19">
        <dbReference type="Rhea" id="RHEA:70472"/>
    </physiologicalReaction>
</comment>
<accession>A0AAV6H6J6</accession>
<feature type="compositionally biased region" description="Basic and acidic residues" evidence="29">
    <location>
        <begin position="15"/>
        <end position="31"/>
    </location>
</feature>
<comment type="subunit">
    <text evidence="23">Interacts with PCNA homotrimer; this interaction is enhanced during the S-phase of the cell cycle. Interacts with nucleolar proteins NCL, UBTF and NPM1. Interacts with XRCC5-XRCC6 heterodimer.</text>
</comment>
<dbReference type="PANTHER" id="PTHR31573:SF1">
    <property type="entry name" value="DNA OXIDATIVE DEMETHYLASE ALKBH2"/>
    <property type="match status" value="1"/>
</dbReference>
<evidence type="ECO:0000313" key="32">
    <source>
        <dbReference type="Proteomes" id="UP000823561"/>
    </source>
</evidence>
<keyword evidence="7" id="KW-0460">Magnesium</keyword>
<dbReference type="Pfam" id="PF13532">
    <property type="entry name" value="2OG-FeII_Oxy_2"/>
    <property type="match status" value="1"/>
</dbReference>
<evidence type="ECO:0000256" key="7">
    <source>
        <dbReference type="ARBA" id="ARBA00022842"/>
    </source>
</evidence>
<evidence type="ECO:0000256" key="2">
    <source>
        <dbReference type="ARBA" id="ARBA00004604"/>
    </source>
</evidence>
<evidence type="ECO:0000256" key="15">
    <source>
        <dbReference type="ARBA" id="ARBA00051189"/>
    </source>
</evidence>
<dbReference type="InterPro" id="IPR027450">
    <property type="entry name" value="AlkB-like"/>
</dbReference>
<comment type="cofactor">
    <cofactor evidence="1">
        <name>Fe(2+)</name>
        <dbReference type="ChEBI" id="CHEBI:29033"/>
    </cofactor>
</comment>
<feature type="binding site" evidence="28">
    <location>
        <position position="253"/>
    </location>
    <ligand>
        <name>2-oxoglutarate</name>
        <dbReference type="ChEBI" id="CHEBI:16810"/>
    </ligand>
</feature>
<feature type="binding site" evidence="28">
    <location>
        <position position="160"/>
    </location>
    <ligand>
        <name>2-oxoglutarate</name>
        <dbReference type="ChEBI" id="CHEBI:16810"/>
    </ligand>
</feature>
<evidence type="ECO:0000259" key="30">
    <source>
        <dbReference type="PROSITE" id="PS51471"/>
    </source>
</evidence>
<sequence length="262" mass="30017">MDRFVTASRKRKRHVGGELDQASHSKKSREAPEEELEEDYGEEEEDMLLKEFSQPIPWRKIEAEGLDCDYCLLFKTDEANELFNALERELEYFTGDQAKVQVFGKSYSVPRKQATYGDEGLMYSFSGVHLLARTWTPTLENIRDTVTKATGHTFNFVLVNRYKDGLDHMGEHRDDERELDPSCPIASVSLGAARDFVFRHRNSRGGAGRGGPPPVKLELAHGSLLLMNAPTNTNWYHSLPVRKKSQMPRINLTFRRILKKLK</sequence>
<evidence type="ECO:0000256" key="14">
    <source>
        <dbReference type="ARBA" id="ARBA00051165"/>
    </source>
</evidence>
<comment type="similarity">
    <text evidence="4">Belongs to the alkB family.</text>
</comment>
<evidence type="ECO:0000256" key="25">
    <source>
        <dbReference type="ARBA" id="ARBA00072134"/>
    </source>
</evidence>
<dbReference type="EMBL" id="JADWDJ010000005">
    <property type="protein sequence ID" value="KAG5281257.1"/>
    <property type="molecule type" value="Genomic_DNA"/>
</dbReference>
<evidence type="ECO:0000256" key="12">
    <source>
        <dbReference type="ARBA" id="ARBA00023242"/>
    </source>
</evidence>
<protein>
    <recommendedName>
        <fullName evidence="25">DNA oxidative demethylase ALKBH2</fullName>
        <ecNumber evidence="24">1.14.11.33</ecNumber>
    </recommendedName>
    <alternativeName>
        <fullName evidence="26">Alkylated DNA repair protein alkB homolog 2</fullName>
    </alternativeName>
    <alternativeName>
        <fullName evidence="27">Alpha-ketoglutarate-dependent dioxygenase alkB homolog 2</fullName>
    </alternativeName>
</protein>
<feature type="binding site" evidence="28">
    <location>
        <position position="249"/>
    </location>
    <ligand>
        <name>2-oxoglutarate</name>
        <dbReference type="ChEBI" id="CHEBI:16810"/>
    </ligand>
</feature>
<comment type="catalytic activity">
    <reaction evidence="20">
        <text>a 1,N(6)-etheno-2'-deoxyadenosine in double-stranded DNA + 2-oxoglutarate + O2 + H2O = a 2'-deoxyadenosine in double-stranded DNA + glyoxal + succinate + CO2</text>
        <dbReference type="Rhea" id="RHEA:70463"/>
        <dbReference type="Rhea" id="RHEA-COMP:17897"/>
        <dbReference type="Rhea" id="RHEA-COMP:17903"/>
        <dbReference type="ChEBI" id="CHEBI:15377"/>
        <dbReference type="ChEBI" id="CHEBI:15379"/>
        <dbReference type="ChEBI" id="CHEBI:16526"/>
        <dbReference type="ChEBI" id="CHEBI:16810"/>
        <dbReference type="ChEBI" id="CHEBI:30031"/>
        <dbReference type="ChEBI" id="CHEBI:34779"/>
        <dbReference type="ChEBI" id="CHEBI:90615"/>
        <dbReference type="ChEBI" id="CHEBI:189583"/>
    </reaction>
    <physiologicalReaction direction="left-to-right" evidence="20">
        <dbReference type="Rhea" id="RHEA:70464"/>
    </physiologicalReaction>
</comment>
<proteinExistence type="inferred from homology"/>
<evidence type="ECO:0000256" key="21">
    <source>
        <dbReference type="ARBA" id="ARBA00052800"/>
    </source>
</evidence>
<feature type="region of interest" description="Disordered" evidence="29">
    <location>
        <begin position="1"/>
        <end position="44"/>
    </location>
</feature>
<evidence type="ECO:0000256" key="9">
    <source>
        <dbReference type="ARBA" id="ARBA00023002"/>
    </source>
</evidence>
<evidence type="ECO:0000256" key="3">
    <source>
        <dbReference type="ARBA" id="ARBA00004642"/>
    </source>
</evidence>
<feature type="binding site" evidence="28">
    <location>
        <position position="255"/>
    </location>
    <ligand>
        <name>2-oxoglutarate</name>
        <dbReference type="ChEBI" id="CHEBI:16810"/>
    </ligand>
</feature>
<dbReference type="GO" id="GO:0008198">
    <property type="term" value="F:ferrous iron binding"/>
    <property type="evidence" value="ECO:0007669"/>
    <property type="project" value="TreeGrafter"/>
</dbReference>
<evidence type="ECO:0000256" key="17">
    <source>
        <dbReference type="ARBA" id="ARBA00051434"/>
    </source>
</evidence>
<organism evidence="31 32">
    <name type="scientific">Alosa alosa</name>
    <name type="common">allis shad</name>
    <dbReference type="NCBI Taxonomy" id="278164"/>
    <lineage>
        <taxon>Eukaryota</taxon>
        <taxon>Metazoa</taxon>
        <taxon>Chordata</taxon>
        <taxon>Craniata</taxon>
        <taxon>Vertebrata</taxon>
        <taxon>Euteleostomi</taxon>
        <taxon>Actinopterygii</taxon>
        <taxon>Neopterygii</taxon>
        <taxon>Teleostei</taxon>
        <taxon>Clupei</taxon>
        <taxon>Clupeiformes</taxon>
        <taxon>Clupeoidei</taxon>
        <taxon>Clupeidae</taxon>
        <taxon>Alosa</taxon>
    </lineage>
</organism>
<keyword evidence="9" id="KW-0560">Oxidoreductase</keyword>
<dbReference type="PANTHER" id="PTHR31573">
    <property type="entry name" value="ALPHA-KETOGLUTARATE-DEPENDENT DIOXYGENASE ALKB HOMOLOG 2"/>
    <property type="match status" value="1"/>
</dbReference>
<evidence type="ECO:0000256" key="1">
    <source>
        <dbReference type="ARBA" id="ARBA00001954"/>
    </source>
</evidence>
<evidence type="ECO:0000256" key="27">
    <source>
        <dbReference type="ARBA" id="ARBA00081727"/>
    </source>
</evidence>
<dbReference type="FunFam" id="2.60.120.590:FF:000004">
    <property type="entry name" value="DNA oxidative demethylase ALKBH2"/>
    <property type="match status" value="1"/>
</dbReference>
<evidence type="ECO:0000256" key="24">
    <source>
        <dbReference type="ARBA" id="ARBA00066725"/>
    </source>
</evidence>
<dbReference type="GO" id="GO:0051747">
    <property type="term" value="F:cytosine C-5 DNA demethylase activity"/>
    <property type="evidence" value="ECO:0007669"/>
    <property type="project" value="UniProtKB-ARBA"/>
</dbReference>
<keyword evidence="11" id="KW-0234">DNA repair</keyword>
<evidence type="ECO:0000256" key="10">
    <source>
        <dbReference type="ARBA" id="ARBA00023004"/>
    </source>
</evidence>
<dbReference type="GO" id="GO:0035516">
    <property type="term" value="F:broad specificity oxidative DNA demethylase activity"/>
    <property type="evidence" value="ECO:0007669"/>
    <property type="project" value="UniProtKB-EC"/>
</dbReference>